<accession>A0A9P0HM57</accession>
<gene>
    <name evidence="1" type="ORF">NEZAVI_LOCUS12997</name>
</gene>
<dbReference type="AlphaFoldDB" id="A0A9P0HM57"/>
<evidence type="ECO:0000313" key="1">
    <source>
        <dbReference type="EMBL" id="CAH1404624.1"/>
    </source>
</evidence>
<dbReference type="EMBL" id="OV725082">
    <property type="protein sequence ID" value="CAH1404624.1"/>
    <property type="molecule type" value="Genomic_DNA"/>
</dbReference>
<sequence length="41" mass="4730">MITSFDKHVDQNISETKNRTSIICWSEMYHAYVPPGSINES</sequence>
<proteinExistence type="predicted"/>
<organism evidence="1 2">
    <name type="scientific">Nezara viridula</name>
    <name type="common">Southern green stink bug</name>
    <name type="synonym">Cimex viridulus</name>
    <dbReference type="NCBI Taxonomy" id="85310"/>
    <lineage>
        <taxon>Eukaryota</taxon>
        <taxon>Metazoa</taxon>
        <taxon>Ecdysozoa</taxon>
        <taxon>Arthropoda</taxon>
        <taxon>Hexapoda</taxon>
        <taxon>Insecta</taxon>
        <taxon>Pterygota</taxon>
        <taxon>Neoptera</taxon>
        <taxon>Paraneoptera</taxon>
        <taxon>Hemiptera</taxon>
        <taxon>Heteroptera</taxon>
        <taxon>Panheteroptera</taxon>
        <taxon>Pentatomomorpha</taxon>
        <taxon>Pentatomoidea</taxon>
        <taxon>Pentatomidae</taxon>
        <taxon>Pentatominae</taxon>
        <taxon>Nezara</taxon>
    </lineage>
</organism>
<name>A0A9P0HM57_NEZVI</name>
<protein>
    <submittedName>
        <fullName evidence="1">Uncharacterized protein</fullName>
    </submittedName>
</protein>
<evidence type="ECO:0000313" key="2">
    <source>
        <dbReference type="Proteomes" id="UP001152798"/>
    </source>
</evidence>
<dbReference type="Proteomes" id="UP001152798">
    <property type="component" value="Chromosome 6"/>
</dbReference>
<keyword evidence="2" id="KW-1185">Reference proteome</keyword>
<reference evidence="1" key="1">
    <citation type="submission" date="2022-01" db="EMBL/GenBank/DDBJ databases">
        <authorList>
            <person name="King R."/>
        </authorList>
    </citation>
    <scope>NUCLEOTIDE SEQUENCE</scope>
</reference>